<dbReference type="SMART" id="SM00347">
    <property type="entry name" value="HTH_MARR"/>
    <property type="match status" value="1"/>
</dbReference>
<reference evidence="2 3" key="1">
    <citation type="journal article" date="2018" name="Sci. Adv.">
        <title>Multi-heme cytochromes provide a pathway for survival in energy-limited environments.</title>
        <authorList>
            <person name="Deng X."/>
            <person name="Dohmae N."/>
            <person name="Nealson K.H."/>
            <person name="Hashimoto K."/>
            <person name="Okamoto A."/>
        </authorList>
    </citation>
    <scope>NUCLEOTIDE SEQUENCE [LARGE SCALE GENOMIC DNA]</scope>
    <source>
        <strain evidence="2 3">IS5</strain>
    </source>
</reference>
<dbReference type="InterPro" id="IPR000835">
    <property type="entry name" value="HTH_MarR-typ"/>
</dbReference>
<organism evidence="2 3">
    <name type="scientific">Desulfovibrio ferrophilus</name>
    <dbReference type="NCBI Taxonomy" id="241368"/>
    <lineage>
        <taxon>Bacteria</taxon>
        <taxon>Pseudomonadati</taxon>
        <taxon>Thermodesulfobacteriota</taxon>
        <taxon>Desulfovibrionia</taxon>
        <taxon>Desulfovibrionales</taxon>
        <taxon>Desulfovibrionaceae</taxon>
        <taxon>Desulfovibrio</taxon>
    </lineage>
</organism>
<dbReference type="EMBL" id="AP017378">
    <property type="protein sequence ID" value="BBD06896.1"/>
    <property type="molecule type" value="Genomic_DNA"/>
</dbReference>
<dbReference type="PANTHER" id="PTHR33164:SF43">
    <property type="entry name" value="HTH-TYPE TRANSCRIPTIONAL REPRESSOR YETL"/>
    <property type="match status" value="1"/>
</dbReference>
<evidence type="ECO:0000259" key="1">
    <source>
        <dbReference type="PROSITE" id="PS50995"/>
    </source>
</evidence>
<name>A0A2Z6AUN5_9BACT</name>
<protein>
    <submittedName>
        <fullName evidence="2">Transcriptional regulator</fullName>
    </submittedName>
</protein>
<evidence type="ECO:0000313" key="2">
    <source>
        <dbReference type="EMBL" id="BBD06896.1"/>
    </source>
</evidence>
<evidence type="ECO:0000313" key="3">
    <source>
        <dbReference type="Proteomes" id="UP000269883"/>
    </source>
</evidence>
<dbReference type="InterPro" id="IPR036390">
    <property type="entry name" value="WH_DNA-bd_sf"/>
</dbReference>
<feature type="domain" description="HTH marR-type" evidence="1">
    <location>
        <begin position="6"/>
        <end position="161"/>
    </location>
</feature>
<dbReference type="SUPFAM" id="SSF46785">
    <property type="entry name" value="Winged helix' DNA-binding domain"/>
    <property type="match status" value="1"/>
</dbReference>
<dbReference type="KEGG" id="dfl:DFE_0170"/>
<gene>
    <name evidence="2" type="ORF">DFE_0170</name>
</gene>
<dbReference type="InterPro" id="IPR036388">
    <property type="entry name" value="WH-like_DNA-bd_sf"/>
</dbReference>
<sequence length="164" mass="18180">MGIQSNTPKYEALLALTKRLDNQDESAVATGLDILQTAAAMRMHLHEKFFRDQISEGRFTVLALLLTASDWSLTPSELASSAGVTRATMTGLLDGLEQKEFVERRADKHDRRKITVHLKRIGREHLLQLAPEFFAALQDVGSALPEAKRKSLASLLARIREAAS</sequence>
<dbReference type="PRINTS" id="PR00598">
    <property type="entry name" value="HTHMARR"/>
</dbReference>
<dbReference type="GO" id="GO:0003700">
    <property type="term" value="F:DNA-binding transcription factor activity"/>
    <property type="evidence" value="ECO:0007669"/>
    <property type="project" value="InterPro"/>
</dbReference>
<dbReference type="Pfam" id="PF01047">
    <property type="entry name" value="MarR"/>
    <property type="match status" value="1"/>
</dbReference>
<dbReference type="AlphaFoldDB" id="A0A2Z6AUN5"/>
<dbReference type="GO" id="GO:0006950">
    <property type="term" value="P:response to stress"/>
    <property type="evidence" value="ECO:0007669"/>
    <property type="project" value="TreeGrafter"/>
</dbReference>
<dbReference type="InterPro" id="IPR039422">
    <property type="entry name" value="MarR/SlyA-like"/>
</dbReference>
<dbReference type="PANTHER" id="PTHR33164">
    <property type="entry name" value="TRANSCRIPTIONAL REGULATOR, MARR FAMILY"/>
    <property type="match status" value="1"/>
</dbReference>
<proteinExistence type="predicted"/>
<keyword evidence="3" id="KW-1185">Reference proteome</keyword>
<accession>A0A2Z6AUN5</accession>
<dbReference type="RefSeq" id="WP_172961571.1">
    <property type="nucleotide sequence ID" value="NZ_AP017378.1"/>
</dbReference>
<dbReference type="PROSITE" id="PS50995">
    <property type="entry name" value="HTH_MARR_2"/>
    <property type="match status" value="1"/>
</dbReference>
<dbReference type="Gene3D" id="1.10.10.10">
    <property type="entry name" value="Winged helix-like DNA-binding domain superfamily/Winged helix DNA-binding domain"/>
    <property type="match status" value="1"/>
</dbReference>
<dbReference type="Proteomes" id="UP000269883">
    <property type="component" value="Chromosome"/>
</dbReference>